<organism evidence="8">
    <name type="scientific">hydrocarbon metagenome</name>
    <dbReference type="NCBI Taxonomy" id="938273"/>
    <lineage>
        <taxon>unclassified sequences</taxon>
        <taxon>metagenomes</taxon>
        <taxon>ecological metagenomes</taxon>
    </lineage>
</organism>
<dbReference type="PANTHER" id="PTHR36506:SF1">
    <property type="entry name" value="PREFLAGELLIN PEPTIDASE"/>
    <property type="match status" value="1"/>
</dbReference>
<dbReference type="AlphaFoldDB" id="A0A0W8F4K5"/>
<dbReference type="InterPro" id="IPR052218">
    <property type="entry name" value="Preflagellin_Peptidase"/>
</dbReference>
<name>A0A0W8F4K5_9ZZZZ</name>
<comment type="caution">
    <text evidence="8">The sequence shown here is derived from an EMBL/GenBank/DDBJ whole genome shotgun (WGS) entry which is preliminary data.</text>
</comment>
<dbReference type="Pfam" id="PF06847">
    <property type="entry name" value="Arc_PepC_II"/>
    <property type="match status" value="1"/>
</dbReference>
<keyword evidence="2" id="KW-1003">Cell membrane</keyword>
<feature type="transmembrane region" description="Helical" evidence="6">
    <location>
        <begin position="54"/>
        <end position="72"/>
    </location>
</feature>
<evidence type="ECO:0000256" key="5">
    <source>
        <dbReference type="ARBA" id="ARBA00023136"/>
    </source>
</evidence>
<proteinExistence type="predicted"/>
<feature type="domain" description="Preflagellin peptidase C-terminal" evidence="7">
    <location>
        <begin position="113"/>
        <end position="215"/>
    </location>
</feature>
<evidence type="ECO:0000256" key="3">
    <source>
        <dbReference type="ARBA" id="ARBA00022692"/>
    </source>
</evidence>
<comment type="subcellular location">
    <subcellularLocation>
        <location evidence="1">Cell membrane</location>
        <topology evidence="1">Multi-pass membrane protein</topology>
    </subcellularLocation>
</comment>
<keyword evidence="8" id="KW-0282">Flagellum</keyword>
<evidence type="ECO:0000256" key="1">
    <source>
        <dbReference type="ARBA" id="ARBA00004651"/>
    </source>
</evidence>
<keyword evidence="5 6" id="KW-0472">Membrane</keyword>
<feature type="transmembrane region" description="Helical" evidence="6">
    <location>
        <begin position="25"/>
        <end position="47"/>
    </location>
</feature>
<feature type="transmembrane region" description="Helical" evidence="6">
    <location>
        <begin position="78"/>
        <end position="101"/>
    </location>
</feature>
<keyword evidence="4 6" id="KW-1133">Transmembrane helix</keyword>
<protein>
    <submittedName>
        <fullName evidence="8">Signal peptidase, type iv-prepilin/preflagellin</fullName>
    </submittedName>
</protein>
<dbReference type="InterPro" id="IPR009655">
    <property type="entry name" value="Preflagellin_peptidase_C"/>
</dbReference>
<sequence>MLAVSLPFTAFFYGRLLYEGNSMTAAYFAVLALIFSAIFYSFAYFRLFGGADAWALIFISFCIPAFPFPPLLGIPPLGFLPFSVLANAVILNLVTPAGIFLSNLKAGNRAPWPYMFLGFPVDGERISEAYGFVMEEIAEDDGRIHRRFLGITEALRGMMSGTGRIYTLDLRRHPLEYAVERARYAKAGKVWISYGVPFIVPITAGLISALLIGDLIVGLLGVLYGV</sequence>
<evidence type="ECO:0000256" key="2">
    <source>
        <dbReference type="ARBA" id="ARBA00022475"/>
    </source>
</evidence>
<keyword evidence="8" id="KW-0966">Cell projection</keyword>
<evidence type="ECO:0000256" key="6">
    <source>
        <dbReference type="SAM" id="Phobius"/>
    </source>
</evidence>
<dbReference type="Gene3D" id="1.20.120.1220">
    <property type="match status" value="1"/>
</dbReference>
<evidence type="ECO:0000256" key="4">
    <source>
        <dbReference type="ARBA" id="ARBA00022989"/>
    </source>
</evidence>
<gene>
    <name evidence="8" type="ORF">ASZ90_014525</name>
</gene>
<evidence type="ECO:0000313" key="8">
    <source>
        <dbReference type="EMBL" id="KUG15803.1"/>
    </source>
</evidence>
<evidence type="ECO:0000259" key="7">
    <source>
        <dbReference type="Pfam" id="PF06847"/>
    </source>
</evidence>
<dbReference type="PANTHER" id="PTHR36506">
    <property type="entry name" value="PREFLAGELLIN PEPTIDASE"/>
    <property type="match status" value="1"/>
</dbReference>
<keyword evidence="3 6" id="KW-0812">Transmembrane</keyword>
<accession>A0A0W8F4K5</accession>
<dbReference type="GO" id="GO:0005886">
    <property type="term" value="C:plasma membrane"/>
    <property type="evidence" value="ECO:0007669"/>
    <property type="project" value="UniProtKB-SubCell"/>
</dbReference>
<reference evidence="8" key="1">
    <citation type="journal article" date="2015" name="Proc. Natl. Acad. Sci. U.S.A.">
        <title>Networks of energetic and metabolic interactions define dynamics in microbial communities.</title>
        <authorList>
            <person name="Embree M."/>
            <person name="Liu J.K."/>
            <person name="Al-Bassam M.M."/>
            <person name="Zengler K."/>
        </authorList>
    </citation>
    <scope>NUCLEOTIDE SEQUENCE</scope>
</reference>
<feature type="transmembrane region" description="Helical" evidence="6">
    <location>
        <begin position="191"/>
        <end position="224"/>
    </location>
</feature>
<keyword evidence="8" id="KW-0969">Cilium</keyword>
<dbReference type="EMBL" id="LNQE01001529">
    <property type="protein sequence ID" value="KUG15803.1"/>
    <property type="molecule type" value="Genomic_DNA"/>
</dbReference>